<evidence type="ECO:0000259" key="1">
    <source>
        <dbReference type="PROSITE" id="PS50995"/>
    </source>
</evidence>
<dbReference type="PANTHER" id="PTHR33164">
    <property type="entry name" value="TRANSCRIPTIONAL REGULATOR, MARR FAMILY"/>
    <property type="match status" value="1"/>
</dbReference>
<protein>
    <submittedName>
        <fullName evidence="2">MarR family transcriptional regulator</fullName>
    </submittedName>
</protein>
<dbReference type="SMART" id="SM00347">
    <property type="entry name" value="HTH_MARR"/>
    <property type="match status" value="1"/>
</dbReference>
<name>A0ABY9I693_9ACTN</name>
<dbReference type="Gene3D" id="1.10.10.10">
    <property type="entry name" value="Winged helix-like DNA-binding domain superfamily/Winged helix DNA-binding domain"/>
    <property type="match status" value="1"/>
</dbReference>
<evidence type="ECO:0000313" key="3">
    <source>
        <dbReference type="Proteomes" id="UP001229952"/>
    </source>
</evidence>
<dbReference type="InterPro" id="IPR036388">
    <property type="entry name" value="WH-like_DNA-bd_sf"/>
</dbReference>
<dbReference type="InterPro" id="IPR036390">
    <property type="entry name" value="WH_DNA-bd_sf"/>
</dbReference>
<evidence type="ECO:0000313" key="2">
    <source>
        <dbReference type="EMBL" id="WLQ42159.1"/>
    </source>
</evidence>
<dbReference type="PANTHER" id="PTHR33164:SF103">
    <property type="entry name" value="REGULATORY PROTEIN MARR"/>
    <property type="match status" value="1"/>
</dbReference>
<sequence length="162" mass="17539">MSEAPTALPQRPSTAVPEISQVLELLEIAWERGRGTLSTAPLSAAQTRVLYIIEREPGINLGTLGSHLSAAAPSVTRLCDRLQAAGFLRRTPRPQDRREIQLELTDAGAAHLRDIRNRRGQALHQAMDRMTPDAQNALAIGLSALCDAVTEPSQPPGHQQTV</sequence>
<accession>A0ABY9I693</accession>
<dbReference type="RefSeq" id="WP_266411585.1">
    <property type="nucleotide sequence ID" value="NZ_CP120992.1"/>
</dbReference>
<organism evidence="2 3">
    <name type="scientific">Streptomyces laculatispora</name>
    <dbReference type="NCBI Taxonomy" id="887464"/>
    <lineage>
        <taxon>Bacteria</taxon>
        <taxon>Bacillati</taxon>
        <taxon>Actinomycetota</taxon>
        <taxon>Actinomycetes</taxon>
        <taxon>Kitasatosporales</taxon>
        <taxon>Streptomycetaceae</taxon>
        <taxon>Streptomyces</taxon>
    </lineage>
</organism>
<feature type="domain" description="HTH marR-type" evidence="1">
    <location>
        <begin position="12"/>
        <end position="147"/>
    </location>
</feature>
<dbReference type="InterPro" id="IPR000835">
    <property type="entry name" value="HTH_MarR-typ"/>
</dbReference>
<dbReference type="EMBL" id="CP120992">
    <property type="protein sequence ID" value="WLQ42159.1"/>
    <property type="molecule type" value="Genomic_DNA"/>
</dbReference>
<proteinExistence type="predicted"/>
<dbReference type="Pfam" id="PF01047">
    <property type="entry name" value="MarR"/>
    <property type="match status" value="1"/>
</dbReference>
<keyword evidence="3" id="KW-1185">Reference proteome</keyword>
<dbReference type="PROSITE" id="PS50995">
    <property type="entry name" value="HTH_MARR_2"/>
    <property type="match status" value="1"/>
</dbReference>
<reference evidence="2 3" key="1">
    <citation type="submission" date="2023-03" db="EMBL/GenBank/DDBJ databases">
        <title>Isolation and description of six Streptomyces strains from soil environments, able to metabolize different microbial glucans.</title>
        <authorList>
            <person name="Widen T."/>
            <person name="Larsbrink J."/>
        </authorList>
    </citation>
    <scope>NUCLEOTIDE SEQUENCE [LARGE SCALE GENOMIC DNA]</scope>
    <source>
        <strain evidence="2 3">Mut2</strain>
    </source>
</reference>
<dbReference type="Proteomes" id="UP001229952">
    <property type="component" value="Chromosome"/>
</dbReference>
<dbReference type="InterPro" id="IPR039422">
    <property type="entry name" value="MarR/SlyA-like"/>
</dbReference>
<dbReference type="PRINTS" id="PR00598">
    <property type="entry name" value="HTHMARR"/>
</dbReference>
<gene>
    <name evidence="2" type="ORF">P8A22_20675</name>
</gene>
<dbReference type="SUPFAM" id="SSF46785">
    <property type="entry name" value="Winged helix' DNA-binding domain"/>
    <property type="match status" value="1"/>
</dbReference>